<keyword evidence="2" id="KW-0732">Signal</keyword>
<feature type="chain" id="PRO_5046385649" evidence="2">
    <location>
        <begin position="21"/>
        <end position="236"/>
    </location>
</feature>
<sequence>MRAKTLAVLALLALPLPALAQGGPQRSVVPMPLQDLPSDDGVMARAERLWSGLVDSFGFSGGHGSYARSHSAALQQQSRDDFTWLMDIAGYKLKEIESSVSLFPSLSLTFGQARELTEADREYVERALERHARRNPGPISAMQRTIVRGIMEAGELRGFSVDKVEVDLFPLPRVKFQLTPTDAPLGIEASRILRAIERLNQRVGAMAGRGPGSGAGQMLDLQPPSPGAIQPATITH</sequence>
<organism evidence="3 4">
    <name type="scientific">Roseomonas nitratireducens</name>
    <dbReference type="NCBI Taxonomy" id="2820810"/>
    <lineage>
        <taxon>Bacteria</taxon>
        <taxon>Pseudomonadati</taxon>
        <taxon>Pseudomonadota</taxon>
        <taxon>Alphaproteobacteria</taxon>
        <taxon>Acetobacterales</taxon>
        <taxon>Roseomonadaceae</taxon>
        <taxon>Roseomonas</taxon>
    </lineage>
</organism>
<comment type="caution">
    <text evidence="3">The sequence shown here is derived from an EMBL/GenBank/DDBJ whole genome shotgun (WGS) entry which is preliminary data.</text>
</comment>
<evidence type="ECO:0000256" key="2">
    <source>
        <dbReference type="SAM" id="SignalP"/>
    </source>
</evidence>
<feature type="signal peptide" evidence="2">
    <location>
        <begin position="1"/>
        <end position="20"/>
    </location>
</feature>
<proteinExistence type="predicted"/>
<gene>
    <name evidence="3" type="ORF">J5Y09_21220</name>
</gene>
<dbReference type="Proteomes" id="UP000680815">
    <property type="component" value="Unassembled WGS sequence"/>
</dbReference>
<dbReference type="EMBL" id="JAGIYZ010000029">
    <property type="protein sequence ID" value="MBP0466463.1"/>
    <property type="molecule type" value="Genomic_DNA"/>
</dbReference>
<evidence type="ECO:0000256" key="1">
    <source>
        <dbReference type="SAM" id="MobiDB-lite"/>
    </source>
</evidence>
<evidence type="ECO:0000313" key="3">
    <source>
        <dbReference type="EMBL" id="MBP0466463.1"/>
    </source>
</evidence>
<reference evidence="3 4" key="1">
    <citation type="submission" date="2021-03" db="EMBL/GenBank/DDBJ databases">
        <authorList>
            <person name="So Y."/>
        </authorList>
    </citation>
    <scope>NUCLEOTIDE SEQUENCE [LARGE SCALE GENOMIC DNA]</scope>
    <source>
        <strain evidence="3 4">PWR1</strain>
    </source>
</reference>
<evidence type="ECO:0000313" key="4">
    <source>
        <dbReference type="Proteomes" id="UP000680815"/>
    </source>
</evidence>
<accession>A0ABS4AYL8</accession>
<protein>
    <submittedName>
        <fullName evidence="3">Uncharacterized protein</fullName>
    </submittedName>
</protein>
<keyword evidence="4" id="KW-1185">Reference proteome</keyword>
<feature type="region of interest" description="Disordered" evidence="1">
    <location>
        <begin position="206"/>
        <end position="236"/>
    </location>
</feature>
<name>A0ABS4AYL8_9PROT</name>
<dbReference type="RefSeq" id="WP_209353862.1">
    <property type="nucleotide sequence ID" value="NZ_JAGIYZ010000029.1"/>
</dbReference>